<dbReference type="EMBL" id="CP129118">
    <property type="protein sequence ID" value="WOV88517.1"/>
    <property type="molecule type" value="Genomic_DNA"/>
</dbReference>
<sequence>MAEDNVIPPYNDLIGDILKSHTKDGGMDNLKGQGKPLPKDYFSGDTYQRFQKIANDAGYKPHWLKLQHEIKEQLHTISVQKAQNQSSDLLHLIDAVNEKINEHNKHCPPPMLKGRVTLDSIERAKKLWT</sequence>
<keyword evidence="3" id="KW-1185">Reference proteome</keyword>
<evidence type="ECO:0000313" key="3">
    <source>
        <dbReference type="Proteomes" id="UP001303902"/>
    </source>
</evidence>
<evidence type="ECO:0000259" key="1">
    <source>
        <dbReference type="Pfam" id="PF09350"/>
    </source>
</evidence>
<dbReference type="InterPro" id="IPR018961">
    <property type="entry name" value="DnaJ_homolog_subfam-C_membr-28"/>
</dbReference>
<accession>A0ABZ0L8C7</accession>
<reference evidence="2 3" key="1">
    <citation type="submission" date="2023-06" db="EMBL/GenBank/DDBJ databases">
        <title>Sporosarcina sp. nov., isolated from Korean tranditional fermented seafood 'Jeotgal'.</title>
        <authorList>
            <person name="Yang A.I."/>
            <person name="Shin N.-R."/>
        </authorList>
    </citation>
    <scope>NUCLEOTIDE SEQUENCE [LARGE SCALE GENOMIC DNA]</scope>
    <source>
        <strain evidence="2 3">T2O-4</strain>
    </source>
</reference>
<feature type="domain" description="DnaJ homologue subfamily C member 28 conserved" evidence="1">
    <location>
        <begin position="22"/>
        <end position="76"/>
    </location>
</feature>
<dbReference type="RefSeq" id="WP_317969664.1">
    <property type="nucleotide sequence ID" value="NZ_CP129118.1"/>
</dbReference>
<gene>
    <name evidence="2" type="ORF">QWT69_05215</name>
</gene>
<protein>
    <submittedName>
        <fullName evidence="2">DUF1992 domain-containing protein</fullName>
    </submittedName>
</protein>
<name>A0ABZ0L8C7_9BACL</name>
<dbReference type="Pfam" id="PF09350">
    <property type="entry name" value="DJC28_CD"/>
    <property type="match status" value="1"/>
</dbReference>
<dbReference type="Proteomes" id="UP001303902">
    <property type="component" value="Chromosome"/>
</dbReference>
<proteinExistence type="predicted"/>
<evidence type="ECO:0000313" key="2">
    <source>
        <dbReference type="EMBL" id="WOV88517.1"/>
    </source>
</evidence>
<organism evidence="2 3">
    <name type="scientific">Sporosarcina oncorhynchi</name>
    <dbReference type="NCBI Taxonomy" id="3056444"/>
    <lineage>
        <taxon>Bacteria</taxon>
        <taxon>Bacillati</taxon>
        <taxon>Bacillota</taxon>
        <taxon>Bacilli</taxon>
        <taxon>Bacillales</taxon>
        <taxon>Caryophanaceae</taxon>
        <taxon>Sporosarcina</taxon>
    </lineage>
</organism>